<sequence length="92" mass="10522">MDLKITSFNTFFEINGVLNRNTLSLFQKEFNQIFDRIDNLTISLEGLEKIDRYGVKAIAQLNQEAVSRNKSLSIVGYGCKDLYNYFTNESAA</sequence>
<dbReference type="Proteomes" id="UP000295814">
    <property type="component" value="Unassembled WGS sequence"/>
</dbReference>
<keyword evidence="3" id="KW-1185">Reference proteome</keyword>
<gene>
    <name evidence="2" type="ORF">E1J38_002410</name>
</gene>
<dbReference type="Gene3D" id="3.30.750.24">
    <property type="entry name" value="STAS domain"/>
    <property type="match status" value="1"/>
</dbReference>
<dbReference type="InterPro" id="IPR036513">
    <property type="entry name" value="STAS_dom_sf"/>
</dbReference>
<protein>
    <recommendedName>
        <fullName evidence="1">STAS domain-containing protein</fullName>
    </recommendedName>
</protein>
<dbReference type="RefSeq" id="WP_133354260.1">
    <property type="nucleotide sequence ID" value="NZ_SMZJ02000001.1"/>
</dbReference>
<dbReference type="EMBL" id="SMZJ02000001">
    <property type="protein sequence ID" value="TWO34731.1"/>
    <property type="molecule type" value="Genomic_DNA"/>
</dbReference>
<accession>A0A562YJ31</accession>
<evidence type="ECO:0000313" key="3">
    <source>
        <dbReference type="Proteomes" id="UP000295814"/>
    </source>
</evidence>
<dbReference type="SUPFAM" id="SSF52091">
    <property type="entry name" value="SpoIIaa-like"/>
    <property type="match status" value="1"/>
</dbReference>
<reference evidence="2 3" key="1">
    <citation type="submission" date="2019-03" db="EMBL/GenBank/DDBJ databases">
        <authorList>
            <person name="Zhong Y.L."/>
        </authorList>
    </citation>
    <scope>NUCLEOTIDE SEQUENCE [LARGE SCALE GENOMIC DNA]</scope>
    <source>
        <strain evidence="2 3">W255</strain>
    </source>
</reference>
<dbReference type="InterPro" id="IPR002645">
    <property type="entry name" value="STAS_dom"/>
</dbReference>
<evidence type="ECO:0000259" key="1">
    <source>
        <dbReference type="PROSITE" id="PS50801"/>
    </source>
</evidence>
<organism evidence="2 3">
    <name type="scientific">Seonamhaeicola sediminis</name>
    <dbReference type="NCBI Taxonomy" id="2528206"/>
    <lineage>
        <taxon>Bacteria</taxon>
        <taxon>Pseudomonadati</taxon>
        <taxon>Bacteroidota</taxon>
        <taxon>Flavobacteriia</taxon>
        <taxon>Flavobacteriales</taxon>
        <taxon>Flavobacteriaceae</taxon>
    </lineage>
</organism>
<dbReference type="OrthoDB" id="1163458at2"/>
<comment type="caution">
    <text evidence="2">The sequence shown here is derived from an EMBL/GenBank/DDBJ whole genome shotgun (WGS) entry which is preliminary data.</text>
</comment>
<reference evidence="2 3" key="2">
    <citation type="submission" date="2019-07" db="EMBL/GenBank/DDBJ databases">
        <title>Seonamhaeicola sp. W255 draft genome.</title>
        <authorList>
            <person name="Zhang X.-Y."/>
            <person name="Zhang R."/>
            <person name="Zhong Y.-L."/>
            <person name="Du Z.-J."/>
        </authorList>
    </citation>
    <scope>NUCLEOTIDE SEQUENCE [LARGE SCALE GENOMIC DNA]</scope>
    <source>
        <strain evidence="2 3">W255</strain>
    </source>
</reference>
<name>A0A562YJ31_9FLAO</name>
<feature type="domain" description="STAS" evidence="1">
    <location>
        <begin position="1"/>
        <end position="76"/>
    </location>
</feature>
<dbReference type="PROSITE" id="PS50801">
    <property type="entry name" value="STAS"/>
    <property type="match status" value="1"/>
</dbReference>
<evidence type="ECO:0000313" key="2">
    <source>
        <dbReference type="EMBL" id="TWO34731.1"/>
    </source>
</evidence>
<dbReference type="AlphaFoldDB" id="A0A562YJ31"/>
<proteinExistence type="predicted"/>